<proteinExistence type="predicted"/>
<gene>
    <name evidence="1" type="ORF">WUBG_18333</name>
</gene>
<protein>
    <submittedName>
        <fullName evidence="1">Uncharacterized protein</fullName>
    </submittedName>
</protein>
<dbReference type="EMBL" id="ADBV01020651">
    <property type="protein sequence ID" value="EJW70761.1"/>
    <property type="molecule type" value="Genomic_DNA"/>
</dbReference>
<organism evidence="1 2">
    <name type="scientific">Wuchereria bancrofti</name>
    <dbReference type="NCBI Taxonomy" id="6293"/>
    <lineage>
        <taxon>Eukaryota</taxon>
        <taxon>Metazoa</taxon>
        <taxon>Ecdysozoa</taxon>
        <taxon>Nematoda</taxon>
        <taxon>Chromadorea</taxon>
        <taxon>Rhabditida</taxon>
        <taxon>Spirurina</taxon>
        <taxon>Spiruromorpha</taxon>
        <taxon>Filarioidea</taxon>
        <taxon>Onchocercidae</taxon>
        <taxon>Wuchereria</taxon>
    </lineage>
</organism>
<comment type="caution">
    <text evidence="1">The sequence shown here is derived from an EMBL/GenBank/DDBJ whole genome shotgun (WGS) entry which is preliminary data.</text>
</comment>
<reference evidence="2" key="1">
    <citation type="submission" date="2012-08" db="EMBL/GenBank/DDBJ databases">
        <title>The Genome Sequence of Wuchereria bancrofti.</title>
        <authorList>
            <person name="Nutman T.B."/>
            <person name="Fink D.L."/>
            <person name="Russ C."/>
            <person name="Young S."/>
            <person name="Zeng Q."/>
            <person name="Koehrsen M."/>
            <person name="Alvarado L."/>
            <person name="Berlin A."/>
            <person name="Chapman S.B."/>
            <person name="Chen Z."/>
            <person name="Freedman E."/>
            <person name="Gellesch M."/>
            <person name="Goldberg J."/>
            <person name="Griggs A."/>
            <person name="Gujja S."/>
            <person name="Heilman E.R."/>
            <person name="Heiman D."/>
            <person name="Hepburn T."/>
            <person name="Howarth C."/>
            <person name="Jen D."/>
            <person name="Larson L."/>
            <person name="Lewis B."/>
            <person name="Mehta T."/>
            <person name="Park D."/>
            <person name="Pearson M."/>
            <person name="Roberts A."/>
            <person name="Saif S."/>
            <person name="Shea T."/>
            <person name="Shenoy N."/>
            <person name="Sisk P."/>
            <person name="Stolte C."/>
            <person name="Sykes S."/>
            <person name="Walk T."/>
            <person name="White J."/>
            <person name="Yandava C."/>
            <person name="Haas B."/>
            <person name="Henn M.R."/>
            <person name="Nusbaum C."/>
            <person name="Birren B."/>
        </authorList>
    </citation>
    <scope>NUCLEOTIDE SEQUENCE [LARGE SCALE GENOMIC DNA]</scope>
    <source>
        <strain evidence="2">NA</strain>
    </source>
</reference>
<name>J9DMP7_WUCBA</name>
<evidence type="ECO:0000313" key="1">
    <source>
        <dbReference type="EMBL" id="EJW70761.1"/>
    </source>
</evidence>
<sequence length="50" mass="5696">RTQCRVMGGTLQWKQKGFSLSHSVALCPIRRHLKQTVIFVKRSIRSLSVG</sequence>
<evidence type="ECO:0000313" key="2">
    <source>
        <dbReference type="Proteomes" id="UP000004810"/>
    </source>
</evidence>
<dbReference type="Proteomes" id="UP000004810">
    <property type="component" value="Unassembled WGS sequence"/>
</dbReference>
<accession>J9DMP7</accession>
<feature type="non-terminal residue" evidence="1">
    <location>
        <position position="1"/>
    </location>
</feature>
<dbReference type="AlphaFoldDB" id="J9DMP7"/>